<dbReference type="PANTHER" id="PTHR16105:SF0">
    <property type="entry name" value="RNA-BINDING REGION-CONTAINING PROTEIN 3"/>
    <property type="match status" value="1"/>
</dbReference>
<dbReference type="InterPro" id="IPR000504">
    <property type="entry name" value="RRM_dom"/>
</dbReference>
<protein>
    <recommendedName>
        <fullName evidence="2">RNA-binding region-containing protein 3</fullName>
    </recommendedName>
</protein>
<dbReference type="Proteomes" id="UP000465112">
    <property type="component" value="Chromosome 22"/>
</dbReference>
<evidence type="ECO:0000256" key="1">
    <source>
        <dbReference type="ARBA" id="ARBA00004123"/>
    </source>
</evidence>
<dbReference type="FunFam" id="3.30.70.330:FF:000948">
    <property type="entry name" value="RNA-binding region (RNP1, RRM) containing 3"/>
    <property type="match status" value="1"/>
</dbReference>
<dbReference type="GO" id="GO:0030626">
    <property type="term" value="F:U12 snRNA binding"/>
    <property type="evidence" value="ECO:0007669"/>
    <property type="project" value="TreeGrafter"/>
</dbReference>
<evidence type="ECO:0000256" key="3">
    <source>
        <dbReference type="ARBA" id="ARBA00022737"/>
    </source>
</evidence>
<keyword evidence="5" id="KW-0539">Nucleus</keyword>
<dbReference type="CDD" id="cd12239">
    <property type="entry name" value="RRM2_RBM40_like"/>
    <property type="match status" value="1"/>
</dbReference>
<dbReference type="GO" id="GO:0000398">
    <property type="term" value="P:mRNA splicing, via spliceosome"/>
    <property type="evidence" value="ECO:0007669"/>
    <property type="project" value="TreeGrafter"/>
</dbReference>
<feature type="compositionally biased region" description="Basic residues" evidence="7">
    <location>
        <begin position="639"/>
        <end position="653"/>
    </location>
</feature>
<feature type="region of interest" description="Disordered" evidence="7">
    <location>
        <begin position="84"/>
        <end position="105"/>
    </location>
</feature>
<name>A0A6A5DP05_PERFL</name>
<evidence type="ECO:0000256" key="4">
    <source>
        <dbReference type="ARBA" id="ARBA00022884"/>
    </source>
</evidence>
<dbReference type="InterPro" id="IPR012677">
    <property type="entry name" value="Nucleotide-bd_a/b_plait_sf"/>
</dbReference>
<reference evidence="9 10" key="1">
    <citation type="submission" date="2019-06" db="EMBL/GenBank/DDBJ databases">
        <title>A chromosome-scale genome assembly of the European perch, Perca fluviatilis.</title>
        <authorList>
            <person name="Roques C."/>
            <person name="Zahm M."/>
            <person name="Cabau C."/>
            <person name="Klopp C."/>
            <person name="Bouchez O."/>
            <person name="Donnadieu C."/>
            <person name="Kuhl H."/>
            <person name="Gislard M."/>
            <person name="Guendouz S."/>
            <person name="Journot L."/>
            <person name="Haffray P."/>
            <person name="Bestin A."/>
            <person name="Morvezen R."/>
            <person name="Feron R."/>
            <person name="Wen M."/>
            <person name="Jouanno E."/>
            <person name="Herpin A."/>
            <person name="Schartl M."/>
            <person name="Postlethwait J."/>
            <person name="Schaerlinger B."/>
            <person name="Chardard D."/>
            <person name="Lecocq T."/>
            <person name="Poncet C."/>
            <person name="Jaffrelo L."/>
            <person name="Lampietro C."/>
            <person name="Guiguen Y."/>
        </authorList>
    </citation>
    <scope>NUCLEOTIDE SEQUENCE [LARGE SCALE GENOMIC DNA]</scope>
    <source>
        <tissue evidence="9">Blood</tissue>
    </source>
</reference>
<feature type="region of interest" description="Disordered" evidence="7">
    <location>
        <begin position="589"/>
        <end position="622"/>
    </location>
</feature>
<dbReference type="PROSITE" id="PS50102">
    <property type="entry name" value="RRM"/>
    <property type="match status" value="2"/>
</dbReference>
<feature type="domain" description="RRM" evidence="8">
    <location>
        <begin position="794"/>
        <end position="877"/>
    </location>
</feature>
<dbReference type="SMART" id="SM00360">
    <property type="entry name" value="RRM"/>
    <property type="match status" value="2"/>
</dbReference>
<keyword evidence="4 6" id="KW-0694">RNA-binding</keyword>
<evidence type="ECO:0000256" key="6">
    <source>
        <dbReference type="PROSITE-ProRule" id="PRU00176"/>
    </source>
</evidence>
<evidence type="ECO:0000256" key="7">
    <source>
        <dbReference type="SAM" id="MobiDB-lite"/>
    </source>
</evidence>
<proteinExistence type="predicted"/>
<dbReference type="SUPFAM" id="SSF54928">
    <property type="entry name" value="RNA-binding domain, RBD"/>
    <property type="match status" value="2"/>
</dbReference>
<accession>A0A6A5DP05</accession>
<dbReference type="Pfam" id="PF00076">
    <property type="entry name" value="RRM_1"/>
    <property type="match status" value="2"/>
</dbReference>
<feature type="compositionally biased region" description="Acidic residues" evidence="7">
    <location>
        <begin position="613"/>
        <end position="622"/>
    </location>
</feature>
<dbReference type="GO" id="GO:0005689">
    <property type="term" value="C:U12-type spliceosomal complex"/>
    <property type="evidence" value="ECO:0007669"/>
    <property type="project" value="TreeGrafter"/>
</dbReference>
<evidence type="ECO:0000259" key="8">
    <source>
        <dbReference type="PROSITE" id="PS50102"/>
    </source>
</evidence>
<feature type="compositionally biased region" description="Basic and acidic residues" evidence="7">
    <location>
        <begin position="487"/>
        <end position="500"/>
    </location>
</feature>
<keyword evidence="10" id="KW-1185">Reference proteome</keyword>
<feature type="compositionally biased region" description="Pro residues" evidence="7">
    <location>
        <begin position="589"/>
        <end position="600"/>
    </location>
</feature>
<dbReference type="GO" id="GO:0097157">
    <property type="term" value="F:pre-mRNA intronic binding"/>
    <property type="evidence" value="ECO:0007669"/>
    <property type="project" value="TreeGrafter"/>
</dbReference>
<gene>
    <name evidence="9" type="ORF">PFLUV_G00253980</name>
</gene>
<comment type="subcellular location">
    <subcellularLocation>
        <location evidence="1">Nucleus</location>
    </subcellularLocation>
</comment>
<feature type="region of interest" description="Disordered" evidence="7">
    <location>
        <begin position="638"/>
        <end position="769"/>
    </location>
</feature>
<dbReference type="Gene3D" id="3.30.70.330">
    <property type="match status" value="2"/>
</dbReference>
<dbReference type="Gene3D" id="6.10.250.610">
    <property type="match status" value="1"/>
</dbReference>
<feature type="domain" description="RRM" evidence="8">
    <location>
        <begin position="397"/>
        <end position="472"/>
    </location>
</feature>
<evidence type="ECO:0000313" key="10">
    <source>
        <dbReference type="Proteomes" id="UP000465112"/>
    </source>
</evidence>
<organism evidence="9 10">
    <name type="scientific">Perca fluviatilis</name>
    <name type="common">European perch</name>
    <dbReference type="NCBI Taxonomy" id="8168"/>
    <lineage>
        <taxon>Eukaryota</taxon>
        <taxon>Metazoa</taxon>
        <taxon>Chordata</taxon>
        <taxon>Craniata</taxon>
        <taxon>Vertebrata</taxon>
        <taxon>Euteleostomi</taxon>
        <taxon>Actinopterygii</taxon>
        <taxon>Neopterygii</taxon>
        <taxon>Teleostei</taxon>
        <taxon>Neoteleostei</taxon>
        <taxon>Acanthomorphata</taxon>
        <taxon>Eupercaria</taxon>
        <taxon>Perciformes</taxon>
        <taxon>Percoidei</taxon>
        <taxon>Percidae</taxon>
        <taxon>Percinae</taxon>
        <taxon>Perca</taxon>
    </lineage>
</organism>
<evidence type="ECO:0000313" key="9">
    <source>
        <dbReference type="EMBL" id="KAF1372831.1"/>
    </source>
</evidence>
<dbReference type="PANTHER" id="PTHR16105">
    <property type="entry name" value="RNA-BINDING REGION-CONTAINING PROTEIN 3"/>
    <property type="match status" value="1"/>
</dbReference>
<evidence type="ECO:0000256" key="5">
    <source>
        <dbReference type="ARBA" id="ARBA00023242"/>
    </source>
</evidence>
<feature type="region of interest" description="Disordered" evidence="7">
    <location>
        <begin position="478"/>
        <end position="503"/>
    </location>
</feature>
<dbReference type="CDD" id="cd12238">
    <property type="entry name" value="RRM1_RBM40_like"/>
    <property type="match status" value="1"/>
</dbReference>
<dbReference type="AlphaFoldDB" id="A0A6A5DP05"/>
<evidence type="ECO:0000256" key="2">
    <source>
        <dbReference type="ARBA" id="ARBA00020364"/>
    </source>
</evidence>
<feature type="region of interest" description="Disordered" evidence="7">
    <location>
        <begin position="1"/>
        <end position="56"/>
    </location>
</feature>
<feature type="region of interest" description="Disordered" evidence="7">
    <location>
        <begin position="138"/>
        <end position="157"/>
    </location>
</feature>
<comment type="caution">
    <text evidence="9">The sequence shown here is derived from an EMBL/GenBank/DDBJ whole genome shotgun (WGS) entry which is preliminary data.</text>
</comment>
<dbReference type="InterPro" id="IPR045164">
    <property type="entry name" value="RBM41/RNPC3"/>
</dbReference>
<sequence length="894" mass="99768">MDQRSKWIRAFVPNPNRPSSPRLIQRRIPAPASQSGLPPGTDPGSSAGKPLSLEMDQRSKWIRAFVPNPNRPSSPRLIQRRIPAPASQSGLPPGTDPGSSAGKPLSLEMDQRSKWTRAFVPNHNRPSSPRLIQRRIPAPASQSGFPPGTDPGSSAGKPLSLEMALNAPRPLWGGPKPQWVKNMEVCMERRKEFGGWHKSVTEPAGNSDTEWTCFKEGYWTCRLSDDPTKTIKIMLKRVTYSDQPQVPTAPLKAGPSRRPDAPSAPQPLWRGPEQKWVKNLKLLMNRRNQSRGRKRAAQPAGKSAEHVCGRRRGWLLQAAVKAHLLSIISSPTPVKPGLHSTALPDYSVMFGGAICYQPEIIVRRRRARRKCLVHGAGCSTGSEMDKNEELVQTNCSKTLLIRHLPAELSQDEKKDLLKYFGAETVRVFSNTGRLKHAAFASFRSEKSAAKALSRLHQLEILDHTLVVEFAKGEDHVTVLKDPPVSDSGKRGREEQKKPETKQPNIPLIETGIAPSLGLNFQLNPTLKYLYPPPSNSILTNITHVLMSVPKFYVQVLHLMNKMNLPCPFGPVTARPPMFDVLPPAPPFPMPPPFPPDYPPLPEEEMELSSGQESEYESGEDEDKERIVRLMGLVNQACKRPLRPKTASKRKKPKIKDLLYAPKPDSQSAPVLQPSDVFEQPHPAGQKKIEFHISVPEVAAVVEGSGPSQPDDEGREVAERELSPSSSQEVAEAEGFGKLYPSAQTSQQQEEHSDEEQDLPSDVISRKELEKGRLSRDEIKRMSVFKNYEPGEPTCRLYVKNIAKQVEEKDLKYIYGRYVNPLSEAERNMFDIVLMKEGRMKGQAFVGLPSEQSAEKALRETNGYVLYDKPLVVQFARSARPKEDNTVTKRGPKQR</sequence>
<keyword evidence="3" id="KW-0677">Repeat</keyword>
<feature type="region of interest" description="Disordered" evidence="7">
    <location>
        <begin position="242"/>
        <end position="270"/>
    </location>
</feature>
<dbReference type="EMBL" id="VHII01000022">
    <property type="protein sequence ID" value="KAF1372831.1"/>
    <property type="molecule type" value="Genomic_DNA"/>
</dbReference>
<dbReference type="InterPro" id="IPR034147">
    <property type="entry name" value="RBM40_RRM1"/>
</dbReference>
<dbReference type="FunFam" id="3.30.70.330:FF:000207">
    <property type="entry name" value="RNA-binding region (RNP1, RRM)-containing 3"/>
    <property type="match status" value="1"/>
</dbReference>
<dbReference type="InterPro" id="IPR035979">
    <property type="entry name" value="RBD_domain_sf"/>
</dbReference>